<dbReference type="InterPro" id="IPR045582">
    <property type="entry name" value="Trehalase-like_N"/>
</dbReference>
<dbReference type="eggNOG" id="COG3387">
    <property type="taxonomic scope" value="Bacteria"/>
</dbReference>
<evidence type="ECO:0000259" key="3">
    <source>
        <dbReference type="Pfam" id="PF19291"/>
    </source>
</evidence>
<dbReference type="InterPro" id="IPR011613">
    <property type="entry name" value="GH15-like"/>
</dbReference>
<dbReference type="OrthoDB" id="3902805at2"/>
<dbReference type="Pfam" id="PF00723">
    <property type="entry name" value="Glyco_hydro_15"/>
    <property type="match status" value="1"/>
</dbReference>
<dbReference type="PANTHER" id="PTHR31616">
    <property type="entry name" value="TREHALASE"/>
    <property type="match status" value="1"/>
</dbReference>
<dbReference type="PANTHER" id="PTHR31616:SF0">
    <property type="entry name" value="GLUCAN 1,4-ALPHA-GLUCOSIDASE"/>
    <property type="match status" value="1"/>
</dbReference>
<accession>C6E1C7</accession>
<protein>
    <submittedName>
        <fullName evidence="4">Glycoside hydrolase 15-related protein</fullName>
    </submittedName>
</protein>
<dbReference type="EMBL" id="CP001661">
    <property type="protein sequence ID" value="ACT18775.1"/>
    <property type="molecule type" value="Genomic_DNA"/>
</dbReference>
<dbReference type="InterPro" id="IPR012341">
    <property type="entry name" value="6hp_glycosidase-like_sf"/>
</dbReference>
<dbReference type="KEGG" id="gem:GM21_2739"/>
<keyword evidence="4" id="KW-0378">Hydrolase</keyword>
<proteinExistence type="predicted"/>
<dbReference type="CAZy" id="GH15">
    <property type="family name" value="Glycoside Hydrolase Family 15"/>
</dbReference>
<feature type="domain" description="GH15-like" evidence="1">
    <location>
        <begin position="225"/>
        <end position="589"/>
    </location>
</feature>
<sequence length="868" mass="98433">MYKKIGDYGVIGNLQTVALVGKDGAIDWLCLPQIDSPSVFGALLDADDGGTFSVTPEGEWDSVLYYLQDSNVLSGRYRTRTGTYTLTDFLTVPSPSEGNPHDFLLIRLLHVERGTVRVRVTFDPRFDYGRVSTACFLEGPDRVVARGGPESLTLCCSRTLELKGDHAEGVWGLEEGDRVALRLYYGEGDDAPLSDLEAERLVVQTLDFWRGWLYRSGTGFFNDLGPHREQVVRSLLALKLLYYSPHGTMAAAATTSLPEEIRGVRNWDYRFSWVRDTSMALSALFQVGHVREAENYLDRLRQVIVESEYKELQVMYRLDGSSELEESELPHLEGFRGSRPVRIGNRAAHQKQFSIYGHVLIAAHLLALRDRSIDSQMWEGLRYMCDFARNHWDEADWSIWEMRSDARHYVHSKVMCWVTLDRGLKIADLTGFHCEREQWEKARDEIRREIMSRGWSDKRQGFVLHYDTDALDGSALLMSMSGFLPFEDPSMLSTVEALRLDLSEDGFVYRYLTDDGLPGREGTFLPCTLWLITNLARQGELDEAELLLTKVDQVGAPLHLLAEEYDPSWREQLGNFPQAFSHEAYITAATTLIDFKGREARRPKQEEYVLPRAAGKRDVSLRAEKLARVLEEAWRSGDCGANACISDPDGLSRRLSELLGRLHAFRLDGLEKREERISFWCNLYNLLILYGLLALDVSVSVREVPRFYRRVGCRIGEEVYSADVILNGVLRGNRPAPGRLTPPLPAGDPRLAHSVRPSDSRALFATCTGTVSSPPAVVLRPESLDADLDRAARTFLADRGSFDPERKVMVLPRLFKWYDDFGNSPHDIAVNVAGFLDDALARPIREHPEAWRLEYAEYDWRLPGADEK</sequence>
<dbReference type="GO" id="GO:0005975">
    <property type="term" value="P:carbohydrate metabolic process"/>
    <property type="evidence" value="ECO:0007669"/>
    <property type="project" value="InterPro"/>
</dbReference>
<dbReference type="GO" id="GO:0004553">
    <property type="term" value="F:hydrolase activity, hydrolyzing O-glycosyl compounds"/>
    <property type="evidence" value="ECO:0007669"/>
    <property type="project" value="TreeGrafter"/>
</dbReference>
<evidence type="ECO:0000259" key="2">
    <source>
        <dbReference type="Pfam" id="PF04784"/>
    </source>
</evidence>
<gene>
    <name evidence="4" type="ordered locus">GM21_2739</name>
</gene>
<evidence type="ECO:0000259" key="1">
    <source>
        <dbReference type="Pfam" id="PF00723"/>
    </source>
</evidence>
<dbReference type="InterPro" id="IPR006869">
    <property type="entry name" value="DUF547"/>
</dbReference>
<dbReference type="STRING" id="443144.GM21_2739"/>
<dbReference type="Pfam" id="PF04784">
    <property type="entry name" value="DUF547"/>
    <property type="match status" value="1"/>
</dbReference>
<reference evidence="4" key="1">
    <citation type="submission" date="2009-07" db="EMBL/GenBank/DDBJ databases">
        <title>Complete sequence of Geobacter sp. M21.</title>
        <authorList>
            <consortium name="US DOE Joint Genome Institute"/>
            <person name="Lucas S."/>
            <person name="Copeland A."/>
            <person name="Lapidus A."/>
            <person name="Glavina del Rio T."/>
            <person name="Dalin E."/>
            <person name="Tice H."/>
            <person name="Bruce D."/>
            <person name="Goodwin L."/>
            <person name="Pitluck S."/>
            <person name="Saunders E."/>
            <person name="Brettin T."/>
            <person name="Detter J.C."/>
            <person name="Han C."/>
            <person name="Larimer F."/>
            <person name="Land M."/>
            <person name="Hauser L."/>
            <person name="Kyrpides N."/>
            <person name="Ovchinnikova G."/>
            <person name="Lovley D."/>
        </authorList>
    </citation>
    <scope>NUCLEOTIDE SEQUENCE [LARGE SCALE GENOMIC DNA]</scope>
    <source>
        <strain evidence="4">M21</strain>
    </source>
</reference>
<dbReference type="InterPro" id="IPR008928">
    <property type="entry name" value="6-hairpin_glycosidase_sf"/>
</dbReference>
<dbReference type="Pfam" id="PF19291">
    <property type="entry name" value="TREH_N"/>
    <property type="match status" value="1"/>
</dbReference>
<feature type="domain" description="DUF547" evidence="2">
    <location>
        <begin position="671"/>
        <end position="796"/>
    </location>
</feature>
<evidence type="ECO:0000313" key="4">
    <source>
        <dbReference type="EMBL" id="ACT18775.1"/>
    </source>
</evidence>
<dbReference type="SUPFAM" id="SSF48208">
    <property type="entry name" value="Six-hairpin glycosidases"/>
    <property type="match status" value="1"/>
</dbReference>
<feature type="domain" description="Trehalase-like N-terminal" evidence="3">
    <location>
        <begin position="7"/>
        <end position="148"/>
    </location>
</feature>
<dbReference type="HOGENOM" id="CLU_010399_3_1_7"/>
<name>C6E1C7_GEOSM</name>
<dbReference type="AlphaFoldDB" id="C6E1C7"/>
<dbReference type="Gene3D" id="1.50.10.10">
    <property type="match status" value="1"/>
</dbReference>
<organism evidence="4">
    <name type="scientific">Geobacter sp. (strain M21)</name>
    <dbReference type="NCBI Taxonomy" id="443144"/>
    <lineage>
        <taxon>Bacteria</taxon>
        <taxon>Pseudomonadati</taxon>
        <taxon>Thermodesulfobacteriota</taxon>
        <taxon>Desulfuromonadia</taxon>
        <taxon>Geobacterales</taxon>
        <taxon>Geobacteraceae</taxon>
        <taxon>Geobacter</taxon>
    </lineage>
</organism>